<feature type="compositionally biased region" description="Acidic residues" evidence="6">
    <location>
        <begin position="714"/>
        <end position="724"/>
    </location>
</feature>
<dbReference type="PANTHER" id="PTHR13556">
    <property type="entry name" value="TRANSCRIPTIONAL ADAPTER 3-RELATED"/>
    <property type="match status" value="1"/>
</dbReference>
<feature type="region of interest" description="Disordered" evidence="6">
    <location>
        <begin position="614"/>
        <end position="656"/>
    </location>
</feature>
<feature type="region of interest" description="Disordered" evidence="6">
    <location>
        <begin position="139"/>
        <end position="284"/>
    </location>
</feature>
<comment type="caution">
    <text evidence="7">The sequence shown here is derived from an EMBL/GenBank/DDBJ whole genome shotgun (WGS) entry which is preliminary data.</text>
</comment>
<dbReference type="Pfam" id="PF10198">
    <property type="entry name" value="Ada3"/>
    <property type="match status" value="1"/>
</dbReference>
<feature type="compositionally biased region" description="Pro residues" evidence="6">
    <location>
        <begin position="226"/>
        <end position="235"/>
    </location>
</feature>
<sequence length="724" mass="79067">MPPTAPKKGSNSKAGTRDRRSSSRHSTPVSALTESTAPPTPLTATATPTPAPPSSNAVPKETAYLRTFTAAIMSADASIETLIAATSSKHTHEPPTAKELHGLHDVIKDTVNRFMGKRGEVCDRSMRQLVQRRKERVQVEREAEVERQAREQAAAVAKREVERERVKRENEKEKERTVSRKRSREEMEVEGDGEESEGRKQRRESLPSVGAHGLARQDGVGVHEGAPPPLSPPVEPGTAAIDPMDTAPSPADSDDARAAPTSTIPLYERAFGKDPTTFDDPTVYDIRPLTPDMTDDDKRDIFNVSHWPDSDLHDLTAGDPPDADFSNAKPPTQVNFTTFQGYVEPYIRAFTEEDVAFLKERGDRVTPYIIPQRGPKGHKDIWAAEDGLTGIEPPAKLESNPNEARGSMEDMDDNAAETDEISMGPVMNRLLSLTRPAPNGAVKKQEDEQPPETNGDIPMSNGDDNTLEPTQPGAEDQQQQHNKPATYLPADAPRPTSLSQLDYESLEQRAIQELRHIGFLPAGSTTDTNAPTSMASTATPAEDFSAHFEAHNDDEVAARLRTLQHELRRVSRLNNVRKARVLELTEERMAMQEYANIADDLDNQVNAAYLKRNRSLAKPTKKSAAAANSNSNGNGTASRAGGRGVATNASAGGRGVSDGVRALMQKRRDWVEMVGPVVGFGRPGIVGEGETVFEEGGGVMRRLERGEREREAEVEMEMGEGEGE</sequence>
<feature type="compositionally biased region" description="Basic and acidic residues" evidence="6">
    <location>
        <begin position="139"/>
        <end position="150"/>
    </location>
</feature>
<evidence type="ECO:0000256" key="2">
    <source>
        <dbReference type="ARBA" id="ARBA00005330"/>
    </source>
</evidence>
<dbReference type="GO" id="GO:0000124">
    <property type="term" value="C:SAGA complex"/>
    <property type="evidence" value="ECO:0007669"/>
    <property type="project" value="TreeGrafter"/>
</dbReference>
<feature type="compositionally biased region" description="Low complexity" evidence="6">
    <location>
        <begin position="623"/>
        <end position="640"/>
    </location>
</feature>
<dbReference type="Proteomes" id="UP001324427">
    <property type="component" value="Unassembled WGS sequence"/>
</dbReference>
<dbReference type="GO" id="GO:0003713">
    <property type="term" value="F:transcription coactivator activity"/>
    <property type="evidence" value="ECO:0007669"/>
    <property type="project" value="TreeGrafter"/>
</dbReference>
<feature type="compositionally biased region" description="Low complexity" evidence="6">
    <location>
        <begin position="242"/>
        <end position="251"/>
    </location>
</feature>
<feature type="region of interest" description="Disordered" evidence="6">
    <location>
        <begin position="439"/>
        <end position="497"/>
    </location>
</feature>
<feature type="compositionally biased region" description="Basic and acidic residues" evidence="6">
    <location>
        <begin position="157"/>
        <end position="186"/>
    </location>
</feature>
<reference evidence="7 8" key="1">
    <citation type="submission" date="2021-11" db="EMBL/GenBank/DDBJ databases">
        <title>Black yeast isolated from Biological Soil Crust.</title>
        <authorList>
            <person name="Kurbessoian T."/>
        </authorList>
    </citation>
    <scope>NUCLEOTIDE SEQUENCE [LARGE SCALE GENOMIC DNA]</scope>
    <source>
        <strain evidence="7 8">CCFEE 5522</strain>
    </source>
</reference>
<organism evidence="7 8">
    <name type="scientific">Oleoguttula mirabilis</name>
    <dbReference type="NCBI Taxonomy" id="1507867"/>
    <lineage>
        <taxon>Eukaryota</taxon>
        <taxon>Fungi</taxon>
        <taxon>Dikarya</taxon>
        <taxon>Ascomycota</taxon>
        <taxon>Pezizomycotina</taxon>
        <taxon>Dothideomycetes</taxon>
        <taxon>Dothideomycetidae</taxon>
        <taxon>Mycosphaerellales</taxon>
        <taxon>Teratosphaeriaceae</taxon>
        <taxon>Oleoguttula</taxon>
    </lineage>
</organism>
<evidence type="ECO:0000256" key="5">
    <source>
        <dbReference type="ARBA" id="ARBA00023242"/>
    </source>
</evidence>
<keyword evidence="8" id="KW-1185">Reference proteome</keyword>
<dbReference type="InterPro" id="IPR019340">
    <property type="entry name" value="Histone_AcTrfase_su3"/>
</dbReference>
<evidence type="ECO:0000256" key="6">
    <source>
        <dbReference type="SAM" id="MobiDB-lite"/>
    </source>
</evidence>
<keyword evidence="4" id="KW-0804">Transcription</keyword>
<keyword evidence="5" id="KW-0539">Nucleus</keyword>
<evidence type="ECO:0000256" key="3">
    <source>
        <dbReference type="ARBA" id="ARBA00023015"/>
    </source>
</evidence>
<feature type="region of interest" description="Disordered" evidence="6">
    <location>
        <begin position="312"/>
        <end position="331"/>
    </location>
</feature>
<feature type="compositionally biased region" description="Basic and acidic residues" evidence="6">
    <location>
        <begin position="196"/>
        <end position="205"/>
    </location>
</feature>
<evidence type="ECO:0000256" key="4">
    <source>
        <dbReference type="ARBA" id="ARBA00023163"/>
    </source>
</evidence>
<evidence type="ECO:0000256" key="1">
    <source>
        <dbReference type="ARBA" id="ARBA00004123"/>
    </source>
</evidence>
<accession>A0AAV9JD79</accession>
<keyword evidence="3" id="KW-0805">Transcription regulation</keyword>
<feature type="compositionally biased region" description="Basic and acidic residues" evidence="6">
    <location>
        <begin position="701"/>
        <end position="713"/>
    </location>
</feature>
<dbReference type="GO" id="GO:0006357">
    <property type="term" value="P:regulation of transcription by RNA polymerase II"/>
    <property type="evidence" value="ECO:0007669"/>
    <property type="project" value="TreeGrafter"/>
</dbReference>
<name>A0AAV9JD79_9PEZI</name>
<protein>
    <submittedName>
        <fullName evidence="7">Uncharacterized protein</fullName>
    </submittedName>
</protein>
<comment type="subcellular location">
    <subcellularLocation>
        <location evidence="1">Nucleus</location>
    </subcellularLocation>
</comment>
<dbReference type="AlphaFoldDB" id="A0AAV9JD79"/>
<dbReference type="GO" id="GO:0005634">
    <property type="term" value="C:nucleus"/>
    <property type="evidence" value="ECO:0007669"/>
    <property type="project" value="UniProtKB-SubCell"/>
</dbReference>
<dbReference type="PANTHER" id="PTHR13556:SF2">
    <property type="entry name" value="TRANSCRIPTIONAL ADAPTER 3"/>
    <property type="match status" value="1"/>
</dbReference>
<dbReference type="EMBL" id="JAVFHQ010000038">
    <property type="protein sequence ID" value="KAK4542784.1"/>
    <property type="molecule type" value="Genomic_DNA"/>
</dbReference>
<feature type="region of interest" description="Disordered" evidence="6">
    <location>
        <begin position="697"/>
        <end position="724"/>
    </location>
</feature>
<feature type="compositionally biased region" description="Low complexity" evidence="6">
    <location>
        <begin position="24"/>
        <end position="48"/>
    </location>
</feature>
<feature type="region of interest" description="Disordered" evidence="6">
    <location>
        <begin position="389"/>
        <end position="410"/>
    </location>
</feature>
<gene>
    <name evidence="7" type="ORF">LTR36_006160</name>
</gene>
<evidence type="ECO:0000313" key="7">
    <source>
        <dbReference type="EMBL" id="KAK4542784.1"/>
    </source>
</evidence>
<comment type="similarity">
    <text evidence="2">Belongs to the NGG1 family.</text>
</comment>
<evidence type="ECO:0000313" key="8">
    <source>
        <dbReference type="Proteomes" id="UP001324427"/>
    </source>
</evidence>
<feature type="region of interest" description="Disordered" evidence="6">
    <location>
        <begin position="1"/>
        <end position="58"/>
    </location>
</feature>
<proteinExistence type="inferred from homology"/>